<gene>
    <name evidence="2" type="ORF">BBOV_IV000730</name>
</gene>
<dbReference type="STRING" id="5865.A7AV45"/>
<sequence>MDSRGDSWGGNNRVYNRKAMPPKMMGKGHTYMMQVLPQQGVYAKSQRPTPMMMPHGMPQMPPSCMGTYPDNRGMMPKMMGMPVPGYMPKGKVGQRPMMPRIKTADPMANRSPIMGYHTGGGSPHVVGKQHMMQHSMVHGAVNMMPGRSTSPRNMGNHISPIGMAPNLVPGHMMANNASPKGMMPMYPHDPMHNSNSMVVTGNRATSSPHINNQMMGPPVGVQMAPMHPGSMGYDPRKANIQSQMLTQGRGPGLSVPQQQPPMVKVPTPMMKHGLQKQNLIPNYNQQPMRRQIDIPQRQVNRRAPEEYMRKPLNVPPLPLEEEQMEPSVADEDTAADDTQTEDAEKDLDSTFMDDMRESVKSLISEQLSKAASIYGTNFTITDEDDTISALIEGFIPIFNQLWIATKSAHKYSMDEVYMELTNPDTSLGQGITARREIEHLESYFRDKSDVEKCLSRYRTPMKPVVRDTIGNALPLFTEVTPAMRAEEYAEISYNQRHMSQKITAVHYRNALEDDVIRAMLPESFRIQQIKMASCLHFDSGTPPQCVSPPAEPAEKDCAASALSKCATTMETSQFSSVASKLLDQAGGSFFDKLGELPMLQLDMRFAKAPQIVPGGDMMMQFAGGKAGFPGLQMPFPKGVNYPLVPIPKMMPLMPPVDTKAPGPVVTQPIPDQSNIHEPKILPDSTLLVKPTGMSNPSQHLMFPGGIPVPKAAKVKAPPPMFGPRFNS</sequence>
<feature type="compositionally biased region" description="Acidic residues" evidence="1">
    <location>
        <begin position="319"/>
        <end position="342"/>
    </location>
</feature>
<dbReference type="GeneID" id="5477458"/>
<reference evidence="3" key="3">
    <citation type="journal article" date="2021" name="Int. J. Parasitol.">
        <title>Comparative analysis of gene expression between Babesia bovis blood stages and kinetes allowed by improved genome annotation.</title>
        <authorList>
            <person name="Ueti M.W."/>
            <person name="Johnson W.C."/>
            <person name="Kappmeyer L.S."/>
            <person name="Herndon D.R."/>
            <person name="Mousel M.R."/>
            <person name="Reif K.E."/>
            <person name="Taus N.S."/>
            <person name="Ifeonu O.O."/>
            <person name="Silva J.C."/>
            <person name="Suarez C.E."/>
            <person name="Brayton K.A."/>
        </authorList>
    </citation>
    <scope>NUCLEOTIDE SEQUENCE [LARGE SCALE GENOMIC DNA]</scope>
</reference>
<reference evidence="3" key="2">
    <citation type="journal article" date="2020" name="Data Brief">
        <title>Transcriptome dataset of Babesia bovis life stages within vertebrate and invertebrate hosts.</title>
        <authorList>
            <person name="Ueti M.W."/>
            <person name="Johnson W.C."/>
            <person name="Kappmeyer L.S."/>
            <person name="Herndon D.R."/>
            <person name="Mousel M.R."/>
            <person name="Reif K.E."/>
            <person name="Taus N.S."/>
            <person name="Ifeonu O.O."/>
            <person name="Silva J.C."/>
            <person name="Suarez C.E."/>
            <person name="Brayton K.A."/>
        </authorList>
    </citation>
    <scope>NUCLEOTIDE SEQUENCE [LARGE SCALE GENOMIC DNA]</scope>
</reference>
<protein>
    <submittedName>
        <fullName evidence="2">Uncharacterized protein</fullName>
    </submittedName>
</protein>
<comment type="caution">
    <text evidence="2">The sequence shown here is derived from an EMBL/GenBank/DDBJ whole genome shotgun (WGS) entry which is preliminary data.</text>
</comment>
<dbReference type="EMBL" id="AAXT01000004">
    <property type="protein sequence ID" value="EDO05671.1"/>
    <property type="molecule type" value="Genomic_DNA"/>
</dbReference>
<dbReference type="RefSeq" id="XP_001609239.1">
    <property type="nucleotide sequence ID" value="XM_001609189.1"/>
</dbReference>
<keyword evidence="3" id="KW-1185">Reference proteome</keyword>
<accession>A7AV45</accession>
<dbReference type="eggNOG" id="ENOG502TN7A">
    <property type="taxonomic scope" value="Eukaryota"/>
</dbReference>
<name>A7AV45_BABBO</name>
<feature type="region of interest" description="Disordered" evidence="1">
    <location>
        <begin position="311"/>
        <end position="342"/>
    </location>
</feature>
<dbReference type="AlphaFoldDB" id="A7AV45"/>
<evidence type="ECO:0000313" key="3">
    <source>
        <dbReference type="Proteomes" id="UP000002173"/>
    </source>
</evidence>
<dbReference type="VEuPathDB" id="PiroplasmaDB:BBOV_IV000730"/>
<evidence type="ECO:0000313" key="2">
    <source>
        <dbReference type="EMBL" id="EDO05671.1"/>
    </source>
</evidence>
<dbReference type="InParanoid" id="A7AV45"/>
<proteinExistence type="predicted"/>
<organism evidence="2 3">
    <name type="scientific">Babesia bovis</name>
    <dbReference type="NCBI Taxonomy" id="5865"/>
    <lineage>
        <taxon>Eukaryota</taxon>
        <taxon>Sar</taxon>
        <taxon>Alveolata</taxon>
        <taxon>Apicomplexa</taxon>
        <taxon>Aconoidasida</taxon>
        <taxon>Piroplasmida</taxon>
        <taxon>Babesiidae</taxon>
        <taxon>Babesia</taxon>
    </lineage>
</organism>
<dbReference type="OMA" id="TADPMAN"/>
<evidence type="ECO:0000256" key="1">
    <source>
        <dbReference type="SAM" id="MobiDB-lite"/>
    </source>
</evidence>
<reference evidence="2 3" key="1">
    <citation type="journal article" date="2007" name="PLoS Pathog.">
        <title>Genome sequence of Babesia bovis and comparative analysis of apicomplexan hemoprotozoa.</title>
        <authorList>
            <person name="Brayton K.A."/>
            <person name="Lau A.O.T."/>
            <person name="Herndon D.R."/>
            <person name="Hannick L."/>
            <person name="Kappmeyer L.S."/>
            <person name="Berens S.J."/>
            <person name="Bidwell S.L."/>
            <person name="Brown W.C."/>
            <person name="Crabtree J."/>
            <person name="Fadrosh D."/>
            <person name="Feldblum T."/>
            <person name="Forberger H.A."/>
            <person name="Haas B.J."/>
            <person name="Howell J.M."/>
            <person name="Khouri H."/>
            <person name="Koo H."/>
            <person name="Mann D.J."/>
            <person name="Norimine J."/>
            <person name="Paulsen I.T."/>
            <person name="Radune D."/>
            <person name="Ren Q."/>
            <person name="Smith R.K. Jr."/>
            <person name="Suarez C.E."/>
            <person name="White O."/>
            <person name="Wortman J.R."/>
            <person name="Knowles D.P. Jr."/>
            <person name="McElwain T.F."/>
            <person name="Nene V.M."/>
        </authorList>
    </citation>
    <scope>NUCLEOTIDE SEQUENCE [LARGE SCALE GENOMIC DNA]</scope>
    <source>
        <strain evidence="2">T2Bo</strain>
    </source>
</reference>
<dbReference type="KEGG" id="bbo:BBOV_IV000730"/>
<dbReference type="Proteomes" id="UP000002173">
    <property type="component" value="Unassembled WGS sequence"/>
</dbReference>